<accession>A0A8J2PB03</accession>
<comment type="caution">
    <text evidence="1">The sequence shown here is derived from an EMBL/GenBank/DDBJ whole genome shotgun (WGS) entry which is preliminary data.</text>
</comment>
<evidence type="ECO:0000313" key="2">
    <source>
        <dbReference type="Proteomes" id="UP000708208"/>
    </source>
</evidence>
<dbReference type="Proteomes" id="UP000708208">
    <property type="component" value="Unassembled WGS sequence"/>
</dbReference>
<keyword evidence="2" id="KW-1185">Reference proteome</keyword>
<evidence type="ECO:0000313" key="1">
    <source>
        <dbReference type="EMBL" id="CAG7815158.1"/>
    </source>
</evidence>
<sequence length="52" mass="5403">QVENNSTLVSEKGKANVATKILPNSSEGNMPCVIPVKDVSTTSSTISSDPNI</sequence>
<name>A0A8J2PB03_9HEXA</name>
<organism evidence="1 2">
    <name type="scientific">Allacma fusca</name>
    <dbReference type="NCBI Taxonomy" id="39272"/>
    <lineage>
        <taxon>Eukaryota</taxon>
        <taxon>Metazoa</taxon>
        <taxon>Ecdysozoa</taxon>
        <taxon>Arthropoda</taxon>
        <taxon>Hexapoda</taxon>
        <taxon>Collembola</taxon>
        <taxon>Symphypleona</taxon>
        <taxon>Sminthuridae</taxon>
        <taxon>Allacma</taxon>
    </lineage>
</organism>
<dbReference type="AlphaFoldDB" id="A0A8J2PB03"/>
<protein>
    <submittedName>
        <fullName evidence="1">Uncharacterized protein</fullName>
    </submittedName>
</protein>
<feature type="non-terminal residue" evidence="1">
    <location>
        <position position="1"/>
    </location>
</feature>
<dbReference type="EMBL" id="CAJVCH010337564">
    <property type="protein sequence ID" value="CAG7815158.1"/>
    <property type="molecule type" value="Genomic_DNA"/>
</dbReference>
<reference evidence="1" key="1">
    <citation type="submission" date="2021-06" db="EMBL/GenBank/DDBJ databases">
        <authorList>
            <person name="Hodson N. C."/>
            <person name="Mongue J. A."/>
            <person name="Jaron S. K."/>
        </authorList>
    </citation>
    <scope>NUCLEOTIDE SEQUENCE</scope>
</reference>
<gene>
    <name evidence="1" type="ORF">AFUS01_LOCUS25856</name>
</gene>
<proteinExistence type="predicted"/>